<dbReference type="Gene3D" id="2.70.70.10">
    <property type="entry name" value="Glucose Permease (Domain IIA)"/>
    <property type="match status" value="1"/>
</dbReference>
<gene>
    <name evidence="3" type="ORF">HMPREF1535_02384</name>
</gene>
<dbReference type="Pfam" id="PF01551">
    <property type="entry name" value="Peptidase_M23"/>
    <property type="match status" value="1"/>
</dbReference>
<dbReference type="HOGENOM" id="CLU_029425_2_0_10"/>
<accession>A0A0F5JF65</accession>
<dbReference type="GeneID" id="69983694"/>
<evidence type="ECO:0000313" key="3">
    <source>
        <dbReference type="EMBL" id="KKB56409.1"/>
    </source>
</evidence>
<dbReference type="Proteomes" id="UP000033047">
    <property type="component" value="Unassembled WGS sequence"/>
</dbReference>
<organism evidence="3 4">
    <name type="scientific">Parabacteroides goldsteinii DSM 19448 = WAL 12034</name>
    <dbReference type="NCBI Taxonomy" id="927665"/>
    <lineage>
        <taxon>Bacteria</taxon>
        <taxon>Pseudomonadati</taxon>
        <taxon>Bacteroidota</taxon>
        <taxon>Bacteroidia</taxon>
        <taxon>Bacteroidales</taxon>
        <taxon>Tannerellaceae</taxon>
        <taxon>Parabacteroides</taxon>
    </lineage>
</organism>
<dbReference type="InterPro" id="IPR011055">
    <property type="entry name" value="Dup_hybrid_motif"/>
</dbReference>
<sequence length="327" mass="37563">MKLFKTRKTYYLYNPNTLSYDRVYPSARDRFFIVLRHLSIGAAIGIGVFFIMMYTIDSPVESLMKKENKLLQTQYEVLSLRLTNALEVLDDIQQRDENLYRAIFQAESIPESVRKSGFGGTNRYEHLLNLSNPELVVSTTQKMDMLSKQLYIQSNSLEELIKLGKNQEERSRCIPAIQPISNKDLRRTASGYGVRIDPIYRTPRFHSGMDFSAKVGTEIYATGDGVVTFAAWKQGYGNCLMIDHGYGFQTLYGHMSKYRKRVGQKVTRGEVIGEVGNTGKSTGPHLHYEVIVRGKHDNPSRYYYMDLTPEEYDRMIQIAENHGQVMD</sequence>
<feature type="transmembrane region" description="Helical" evidence="1">
    <location>
        <begin position="38"/>
        <end position="56"/>
    </location>
</feature>
<evidence type="ECO:0000256" key="1">
    <source>
        <dbReference type="SAM" id="Phobius"/>
    </source>
</evidence>
<protein>
    <recommendedName>
        <fullName evidence="2">M23ase beta-sheet core domain-containing protein</fullName>
    </recommendedName>
</protein>
<evidence type="ECO:0000313" key="4">
    <source>
        <dbReference type="Proteomes" id="UP000033047"/>
    </source>
</evidence>
<dbReference type="SUPFAM" id="SSF51261">
    <property type="entry name" value="Duplicated hybrid motif"/>
    <property type="match status" value="1"/>
</dbReference>
<dbReference type="PANTHER" id="PTHR21666:SF286">
    <property type="entry name" value="LIPOPROTEIN NLPD"/>
    <property type="match status" value="1"/>
</dbReference>
<reference evidence="3 4" key="1">
    <citation type="submission" date="2013-04" db="EMBL/GenBank/DDBJ databases">
        <title>The Genome Sequence of Parabacteroides goldsteinii DSM 19448.</title>
        <authorList>
            <consortium name="The Broad Institute Genomics Platform"/>
            <person name="Earl A."/>
            <person name="Ward D."/>
            <person name="Feldgarden M."/>
            <person name="Gevers D."/>
            <person name="Martens E."/>
            <person name="Sakamoto M."/>
            <person name="Benno Y."/>
            <person name="Song Y."/>
            <person name="Liu C."/>
            <person name="Lee J."/>
            <person name="Bolanos M."/>
            <person name="Vaisanen M.L."/>
            <person name="Finegold S.M."/>
            <person name="Walker B."/>
            <person name="Young S."/>
            <person name="Zeng Q."/>
            <person name="Gargeya S."/>
            <person name="Fitzgerald M."/>
            <person name="Haas B."/>
            <person name="Abouelleil A."/>
            <person name="Allen A.W."/>
            <person name="Alvarado L."/>
            <person name="Arachchi H.M."/>
            <person name="Berlin A.M."/>
            <person name="Chapman S.B."/>
            <person name="Gainer-Dewar J."/>
            <person name="Goldberg J."/>
            <person name="Griggs A."/>
            <person name="Gujja S."/>
            <person name="Hansen M."/>
            <person name="Howarth C."/>
            <person name="Imamovic A."/>
            <person name="Ireland A."/>
            <person name="Larimer J."/>
            <person name="McCowan C."/>
            <person name="Murphy C."/>
            <person name="Pearson M."/>
            <person name="Poon T.W."/>
            <person name="Priest M."/>
            <person name="Roberts A."/>
            <person name="Saif S."/>
            <person name="Shea T."/>
            <person name="Sisk P."/>
            <person name="Sykes S."/>
            <person name="Wortman J."/>
            <person name="Nusbaum C."/>
            <person name="Birren B."/>
        </authorList>
    </citation>
    <scope>NUCLEOTIDE SEQUENCE [LARGE SCALE GENOMIC DNA]</scope>
    <source>
        <strain evidence="3 4">DSM 19448</strain>
    </source>
</reference>
<dbReference type="PANTHER" id="PTHR21666">
    <property type="entry name" value="PEPTIDASE-RELATED"/>
    <property type="match status" value="1"/>
</dbReference>
<dbReference type="PATRIC" id="fig|927665.4.peg.2451"/>
<comment type="caution">
    <text evidence="3">The sequence shown here is derived from an EMBL/GenBank/DDBJ whole genome shotgun (WGS) entry which is preliminary data.</text>
</comment>
<dbReference type="FunFam" id="2.70.70.10:FF:000006">
    <property type="entry name" value="M23 family peptidase"/>
    <property type="match status" value="1"/>
</dbReference>
<keyword evidence="1" id="KW-0472">Membrane</keyword>
<dbReference type="STRING" id="927665.HMPREF1535_02384"/>
<keyword evidence="1" id="KW-1133">Transmembrane helix</keyword>
<dbReference type="GO" id="GO:0004222">
    <property type="term" value="F:metalloendopeptidase activity"/>
    <property type="evidence" value="ECO:0007669"/>
    <property type="project" value="TreeGrafter"/>
</dbReference>
<dbReference type="RefSeq" id="WP_010800728.1">
    <property type="nucleotide sequence ID" value="NZ_KQ033912.1"/>
</dbReference>
<name>A0A0F5JF65_9BACT</name>
<dbReference type="CDD" id="cd12797">
    <property type="entry name" value="M23_peptidase"/>
    <property type="match status" value="1"/>
</dbReference>
<dbReference type="InterPro" id="IPR050570">
    <property type="entry name" value="Cell_wall_metabolism_enzyme"/>
</dbReference>
<proteinExistence type="predicted"/>
<keyword evidence="1" id="KW-0812">Transmembrane</keyword>
<dbReference type="InterPro" id="IPR016047">
    <property type="entry name" value="M23ase_b-sheet_dom"/>
</dbReference>
<feature type="domain" description="M23ase beta-sheet core" evidence="2">
    <location>
        <begin position="204"/>
        <end position="299"/>
    </location>
</feature>
<evidence type="ECO:0000259" key="2">
    <source>
        <dbReference type="Pfam" id="PF01551"/>
    </source>
</evidence>
<dbReference type="AlphaFoldDB" id="A0A0F5JF65"/>
<dbReference type="EMBL" id="AQHV01000011">
    <property type="protein sequence ID" value="KKB56409.1"/>
    <property type="molecule type" value="Genomic_DNA"/>
</dbReference>